<proteinExistence type="predicted"/>
<feature type="domain" description="AB hydrolase-1" evidence="2">
    <location>
        <begin position="110"/>
        <end position="315"/>
    </location>
</feature>
<keyword evidence="4" id="KW-1185">Reference proteome</keyword>
<dbReference type="PANTHER" id="PTHR36837:SF2">
    <property type="entry name" value="POLY(3-HYDROXYALKANOATE) POLYMERASE SUBUNIT PHAC"/>
    <property type="match status" value="1"/>
</dbReference>
<dbReference type="EMBL" id="BAAAZD010000002">
    <property type="protein sequence ID" value="GAA4010339.1"/>
    <property type="molecule type" value="Genomic_DNA"/>
</dbReference>
<dbReference type="SUPFAM" id="SSF53474">
    <property type="entry name" value="alpha/beta-Hydrolases"/>
    <property type="match status" value="1"/>
</dbReference>
<organism evidence="3 4">
    <name type="scientific">Sphingomonas humi</name>
    <dbReference type="NCBI Taxonomy" id="335630"/>
    <lineage>
        <taxon>Bacteria</taxon>
        <taxon>Pseudomonadati</taxon>
        <taxon>Pseudomonadota</taxon>
        <taxon>Alphaproteobacteria</taxon>
        <taxon>Sphingomonadales</taxon>
        <taxon>Sphingomonadaceae</taxon>
        <taxon>Sphingomonas</taxon>
    </lineage>
</organism>
<comment type="caution">
    <text evidence="3">The sequence shown here is derived from an EMBL/GenBank/DDBJ whole genome shotgun (WGS) entry which is preliminary data.</text>
</comment>
<dbReference type="PANTHER" id="PTHR36837">
    <property type="entry name" value="POLY(3-HYDROXYALKANOATE) POLYMERASE SUBUNIT PHAC"/>
    <property type="match status" value="1"/>
</dbReference>
<dbReference type="InterPro" id="IPR000073">
    <property type="entry name" value="AB_hydrolase_1"/>
</dbReference>
<dbReference type="Pfam" id="PF12697">
    <property type="entry name" value="Abhydrolase_6"/>
    <property type="match status" value="1"/>
</dbReference>
<dbReference type="InterPro" id="IPR051321">
    <property type="entry name" value="PHA/PHB_synthase"/>
</dbReference>
<evidence type="ECO:0000313" key="3">
    <source>
        <dbReference type="EMBL" id="GAA4010339.1"/>
    </source>
</evidence>
<gene>
    <name evidence="3" type="ORF">GCM10022211_25970</name>
</gene>
<name>A0ABP7SE27_9SPHN</name>
<dbReference type="InterPro" id="IPR029058">
    <property type="entry name" value="AB_hydrolase_fold"/>
</dbReference>
<reference evidence="4" key="1">
    <citation type="journal article" date="2019" name="Int. J. Syst. Evol. Microbiol.">
        <title>The Global Catalogue of Microorganisms (GCM) 10K type strain sequencing project: providing services to taxonomists for standard genome sequencing and annotation.</title>
        <authorList>
            <consortium name="The Broad Institute Genomics Platform"/>
            <consortium name="The Broad Institute Genome Sequencing Center for Infectious Disease"/>
            <person name="Wu L."/>
            <person name="Ma J."/>
        </authorList>
    </citation>
    <scope>NUCLEOTIDE SEQUENCE [LARGE SCALE GENOMIC DNA]</scope>
    <source>
        <strain evidence="4">JCM 16603</strain>
    </source>
</reference>
<sequence>MGSPLRDVANDVAPPDTAPQQSRGPRPLPLFLALLREAALQDPDLARTALEGLRRYQSAPAAAEPAREKPVLFRQLGASLRDCGGTGPTLVLIPSLINPPTILDLDPQCSLANALATRHRVLMLDWGTARSRREFDLDDHVEHLLLPLLQQAGAATLAGYCLGGTLALAAATRSKQANAVVTLASPYDFSGYPAEARERLLQMWQASEQAAQRFGFLPMEVLQSAFWQIDPARLVGKFAKLARAEPASPETQRFVRLEEWANAGEPLPLLAARQLVERLFGEGRAFSPLPSCPMLHVTASGDRIVPAGTAAPGERLSSPSGHVGMIVGRDAARTLHQPLLSWLEGAAAGG</sequence>
<accession>A0ABP7SE27</accession>
<dbReference type="Gene3D" id="3.40.50.1820">
    <property type="entry name" value="alpha/beta hydrolase"/>
    <property type="match status" value="1"/>
</dbReference>
<evidence type="ECO:0000256" key="1">
    <source>
        <dbReference type="SAM" id="MobiDB-lite"/>
    </source>
</evidence>
<feature type="region of interest" description="Disordered" evidence="1">
    <location>
        <begin position="1"/>
        <end position="26"/>
    </location>
</feature>
<evidence type="ECO:0000313" key="4">
    <source>
        <dbReference type="Proteomes" id="UP001501310"/>
    </source>
</evidence>
<evidence type="ECO:0000259" key="2">
    <source>
        <dbReference type="Pfam" id="PF12697"/>
    </source>
</evidence>
<dbReference type="Proteomes" id="UP001501310">
    <property type="component" value="Unassembled WGS sequence"/>
</dbReference>
<protein>
    <recommendedName>
        <fullName evidence="2">AB hydrolase-1 domain-containing protein</fullName>
    </recommendedName>
</protein>